<dbReference type="InterPro" id="IPR019794">
    <property type="entry name" value="Peroxidases_AS"/>
</dbReference>
<dbReference type="CDD" id="cd08200">
    <property type="entry name" value="catalase_peroxidase_2"/>
    <property type="match status" value="1"/>
</dbReference>
<dbReference type="GO" id="GO:0004096">
    <property type="term" value="F:catalase activity"/>
    <property type="evidence" value="ECO:0007669"/>
    <property type="project" value="InterPro"/>
</dbReference>
<keyword evidence="2 10" id="KW-0575">Peroxidase</keyword>
<comment type="caution">
    <text evidence="12">The sequence shown here is derived from an EMBL/GenBank/DDBJ whole genome shotgun (WGS) entry which is preliminary data.</text>
</comment>
<dbReference type="Proteomes" id="UP000754883">
    <property type="component" value="Unassembled WGS sequence"/>
</dbReference>
<evidence type="ECO:0000313" key="13">
    <source>
        <dbReference type="Proteomes" id="UP000754883"/>
    </source>
</evidence>
<evidence type="ECO:0000256" key="3">
    <source>
        <dbReference type="ARBA" id="ARBA00022617"/>
    </source>
</evidence>
<keyword evidence="13" id="KW-1185">Reference proteome</keyword>
<accession>A0A9N9Y8F1</accession>
<dbReference type="Gene3D" id="1.10.420.10">
    <property type="entry name" value="Peroxidase, domain 2"/>
    <property type="match status" value="2"/>
</dbReference>
<gene>
    <name evidence="12" type="ORF">CBYS24578_00017649</name>
</gene>
<comment type="similarity">
    <text evidence="10">Belongs to the peroxidase family. Peroxidase/catalase subfamily.</text>
</comment>
<dbReference type="PRINTS" id="PR00460">
    <property type="entry name" value="BPEROXIDASE"/>
</dbReference>
<dbReference type="GO" id="GO:0042744">
    <property type="term" value="P:hydrogen peroxide catabolic process"/>
    <property type="evidence" value="ECO:0007669"/>
    <property type="project" value="UniProtKB-KW"/>
</dbReference>
<evidence type="ECO:0000256" key="9">
    <source>
        <dbReference type="ARBA" id="ARBA00051651"/>
    </source>
</evidence>
<dbReference type="GO" id="GO:0020037">
    <property type="term" value="F:heme binding"/>
    <property type="evidence" value="ECO:0007669"/>
    <property type="project" value="InterPro"/>
</dbReference>
<evidence type="ECO:0000256" key="5">
    <source>
        <dbReference type="ARBA" id="ARBA00023002"/>
    </source>
</evidence>
<evidence type="ECO:0000256" key="7">
    <source>
        <dbReference type="ARBA" id="ARBA00023324"/>
    </source>
</evidence>
<keyword evidence="7 10" id="KW-0376">Hydrogen peroxide</keyword>
<dbReference type="InterPro" id="IPR010255">
    <property type="entry name" value="Haem_peroxidase_sf"/>
</dbReference>
<evidence type="ECO:0000259" key="11">
    <source>
        <dbReference type="PROSITE" id="PS50873"/>
    </source>
</evidence>
<dbReference type="NCBIfam" id="NF011635">
    <property type="entry name" value="PRK15061.1"/>
    <property type="match status" value="1"/>
</dbReference>
<name>A0A9N9Y8F1_9HYPO</name>
<dbReference type="SUPFAM" id="SSF48113">
    <property type="entry name" value="Heme-dependent peroxidases"/>
    <property type="match status" value="2"/>
</dbReference>
<evidence type="ECO:0000256" key="8">
    <source>
        <dbReference type="ARBA" id="ARBA00049145"/>
    </source>
</evidence>
<dbReference type="InterPro" id="IPR019793">
    <property type="entry name" value="Peroxidases_heam-ligand_BS"/>
</dbReference>
<proteinExistence type="inferred from homology"/>
<keyword evidence="6 10" id="KW-0408">Iron</keyword>
<dbReference type="PANTHER" id="PTHR30555">
    <property type="entry name" value="HYDROPEROXIDASE I, BIFUNCTIONAL CATALASE-PEROXIDASE"/>
    <property type="match status" value="1"/>
</dbReference>
<dbReference type="PROSITE" id="PS50873">
    <property type="entry name" value="PEROXIDASE_4"/>
    <property type="match status" value="1"/>
</dbReference>
<dbReference type="PANTHER" id="PTHR30555:SF0">
    <property type="entry name" value="CATALASE-PEROXIDASE"/>
    <property type="match status" value="1"/>
</dbReference>
<keyword evidence="3 10" id="KW-0349">Heme</keyword>
<evidence type="ECO:0000256" key="2">
    <source>
        <dbReference type="ARBA" id="ARBA00022559"/>
    </source>
</evidence>
<evidence type="ECO:0000256" key="10">
    <source>
        <dbReference type="RuleBase" id="RU003451"/>
    </source>
</evidence>
<dbReference type="GO" id="GO:0070301">
    <property type="term" value="P:cellular response to hydrogen peroxide"/>
    <property type="evidence" value="ECO:0007669"/>
    <property type="project" value="TreeGrafter"/>
</dbReference>
<comment type="catalytic activity">
    <reaction evidence="9 10">
        <text>H2O2 + AH2 = A + 2 H2O</text>
        <dbReference type="Rhea" id="RHEA:30275"/>
        <dbReference type="ChEBI" id="CHEBI:13193"/>
        <dbReference type="ChEBI" id="CHEBI:15377"/>
        <dbReference type="ChEBI" id="CHEBI:16240"/>
        <dbReference type="ChEBI" id="CHEBI:17499"/>
        <dbReference type="EC" id="1.11.1.21"/>
    </reaction>
</comment>
<evidence type="ECO:0000313" key="12">
    <source>
        <dbReference type="EMBL" id="CAH0000695.1"/>
    </source>
</evidence>
<evidence type="ECO:0000256" key="6">
    <source>
        <dbReference type="ARBA" id="ARBA00023004"/>
    </source>
</evidence>
<dbReference type="OrthoDB" id="407695at2759"/>
<evidence type="ECO:0000256" key="1">
    <source>
        <dbReference type="ARBA" id="ARBA00001970"/>
    </source>
</evidence>
<keyword evidence="4 10" id="KW-0479">Metal-binding</keyword>
<dbReference type="InterPro" id="IPR000763">
    <property type="entry name" value="Catalase_peroxidase"/>
</dbReference>
<sequence length="824" mass="90709">SLQARLDLASCASNPLDPYKAMPEHTLSPRGLLALGLSALPLVSAASCPYIRGNPAPANGAARRALHPEAILEPRATDEADFGRCPRKSKLAGGGTRSKDWWPCQLSLAVLRQNADKVNPFGDDFDYATEFAKLDVEQLKKDLAELQTNSQDWWPADFGDYGPFFIRMSWHSAGTYRHFDGRGGGGQGQQRFAPLNSWPDNASLDKARRLLWPIKQKYGKTLSWADLLVFAGNEALKNMGFPIHGFAFGRVDTWQSDEGIYWGSEEEFFSKNASDYDRYDGSTDIYERADKLEEPLADTNMGLIYVDPRGPHGTPDPKASALDIRVTFGRMGMNDEETVALIAGGHAFGKTHGAVKGDQIGPEPNGAGIEHQELGWINGRNTGVGTDAYTSGLEVIWSETPTKWANEFLHSLHTNEWTLVESPDGAPQWEALSANATYPDAFIEGKFHRPTMLTSDLALIKDDIYYNISKTFLDDFDLLTEKFALAWYKLLHRDMGPASRYLGPDVPKDVQLWQDPLPTVTYQKIDDGDVATLKSEILASSNLNVSSLITTAWGSAASFRISDKRGGANGARIALEPQRSWKANNPARLEIVLGALNEIKDKFNSANKEKQVSLADLIILGGNAAVEKAAKDAGIEITVPFTAGRVDTTQELTDVTTFAYLEDKADGFRNYGVGNTRSNTEEILVDKANLLNLSPPELTVLIGGLRALSANYDGSSHGIFTDRPGTLTNDFFVNLLDMRTVWTPIADSNDEYFEGKDRSGGTVKYTATRSDLIFGSHPELRAVAEVYAAGDAQEKFVKDFVKAWAKVSELDRYDIKGRKQNNVH</sequence>
<evidence type="ECO:0000256" key="4">
    <source>
        <dbReference type="ARBA" id="ARBA00022723"/>
    </source>
</evidence>
<organism evidence="12 13">
    <name type="scientific">Clonostachys byssicola</name>
    <dbReference type="NCBI Taxonomy" id="160290"/>
    <lineage>
        <taxon>Eukaryota</taxon>
        <taxon>Fungi</taxon>
        <taxon>Dikarya</taxon>
        <taxon>Ascomycota</taxon>
        <taxon>Pezizomycotina</taxon>
        <taxon>Sordariomycetes</taxon>
        <taxon>Hypocreomycetidae</taxon>
        <taxon>Hypocreales</taxon>
        <taxon>Bionectriaceae</taxon>
        <taxon>Clonostachys</taxon>
    </lineage>
</organism>
<dbReference type="PROSITE" id="PS00435">
    <property type="entry name" value="PEROXIDASE_1"/>
    <property type="match status" value="1"/>
</dbReference>
<comment type="cofactor">
    <cofactor evidence="1 10">
        <name>heme b</name>
        <dbReference type="ChEBI" id="CHEBI:60344"/>
    </cofactor>
</comment>
<reference evidence="12" key="1">
    <citation type="submission" date="2021-10" db="EMBL/GenBank/DDBJ databases">
        <authorList>
            <person name="Piombo E."/>
        </authorList>
    </citation>
    <scope>NUCLEOTIDE SEQUENCE</scope>
</reference>
<dbReference type="FunFam" id="1.10.420.10:FF:000004">
    <property type="entry name" value="Catalase-peroxidase"/>
    <property type="match status" value="1"/>
</dbReference>
<protein>
    <recommendedName>
        <fullName evidence="10">Catalase-peroxidase</fullName>
        <ecNumber evidence="10">1.11.1.21</ecNumber>
    </recommendedName>
</protein>
<dbReference type="PRINTS" id="PR00458">
    <property type="entry name" value="PEROXIDASE"/>
</dbReference>
<dbReference type="GO" id="GO:0005829">
    <property type="term" value="C:cytosol"/>
    <property type="evidence" value="ECO:0007669"/>
    <property type="project" value="TreeGrafter"/>
</dbReference>
<dbReference type="HAMAP" id="MF_01961">
    <property type="entry name" value="Catal_peroxid"/>
    <property type="match status" value="1"/>
</dbReference>
<comment type="catalytic activity">
    <reaction evidence="8 10">
        <text>2 H2O2 = O2 + 2 H2O</text>
        <dbReference type="Rhea" id="RHEA:20309"/>
        <dbReference type="ChEBI" id="CHEBI:15377"/>
        <dbReference type="ChEBI" id="CHEBI:15379"/>
        <dbReference type="ChEBI" id="CHEBI:16240"/>
        <dbReference type="EC" id="1.11.1.21"/>
    </reaction>
</comment>
<dbReference type="AlphaFoldDB" id="A0A9N9Y8F1"/>
<dbReference type="FunFam" id="1.10.520.10:FF:000002">
    <property type="entry name" value="Catalase-peroxidase"/>
    <property type="match status" value="1"/>
</dbReference>
<dbReference type="PROSITE" id="PS00436">
    <property type="entry name" value="PEROXIDASE_2"/>
    <property type="match status" value="1"/>
</dbReference>
<feature type="non-terminal residue" evidence="12">
    <location>
        <position position="1"/>
    </location>
</feature>
<dbReference type="Pfam" id="PF00141">
    <property type="entry name" value="peroxidase"/>
    <property type="match status" value="2"/>
</dbReference>
<dbReference type="InterPro" id="IPR002016">
    <property type="entry name" value="Haem_peroxidase"/>
</dbReference>
<dbReference type="GO" id="GO:0046872">
    <property type="term" value="F:metal ion binding"/>
    <property type="evidence" value="ECO:0007669"/>
    <property type="project" value="UniProtKB-KW"/>
</dbReference>
<keyword evidence="5 10" id="KW-0560">Oxidoreductase</keyword>
<dbReference type="EMBL" id="CABFNO020001555">
    <property type="protein sequence ID" value="CAH0000695.1"/>
    <property type="molecule type" value="Genomic_DNA"/>
</dbReference>
<dbReference type="Gene3D" id="1.10.520.10">
    <property type="match status" value="2"/>
</dbReference>
<dbReference type="EC" id="1.11.1.21" evidence="10"/>
<feature type="domain" description="Plant heme peroxidase family profile" evidence="11">
    <location>
        <begin position="204"/>
        <end position="490"/>
    </location>
</feature>
<dbReference type="NCBIfam" id="TIGR00198">
    <property type="entry name" value="cat_per_HPI"/>
    <property type="match status" value="1"/>
</dbReference>